<comment type="catalytic activity">
    <reaction evidence="1 10">
        <text>a fatty acyl-[ACP] + phosphate = an acyl phosphate + holo-[ACP]</text>
        <dbReference type="Rhea" id="RHEA:42292"/>
        <dbReference type="Rhea" id="RHEA-COMP:9685"/>
        <dbReference type="Rhea" id="RHEA-COMP:14125"/>
        <dbReference type="ChEBI" id="CHEBI:43474"/>
        <dbReference type="ChEBI" id="CHEBI:59918"/>
        <dbReference type="ChEBI" id="CHEBI:64479"/>
        <dbReference type="ChEBI" id="CHEBI:138651"/>
        <dbReference type="EC" id="2.3.1.274"/>
    </reaction>
</comment>
<dbReference type="InterPro" id="IPR003664">
    <property type="entry name" value="FA_synthesis"/>
</dbReference>
<dbReference type="NCBIfam" id="TIGR00182">
    <property type="entry name" value="plsX"/>
    <property type="match status" value="1"/>
</dbReference>
<evidence type="ECO:0000256" key="10">
    <source>
        <dbReference type="HAMAP-Rule" id="MF_00019"/>
    </source>
</evidence>
<dbReference type="EMBL" id="JAFBEB010000002">
    <property type="protein sequence ID" value="MBM7589470.1"/>
    <property type="molecule type" value="Genomic_DNA"/>
</dbReference>
<dbReference type="Gene3D" id="3.40.718.10">
    <property type="entry name" value="Isopropylmalate Dehydrogenase"/>
    <property type="match status" value="1"/>
</dbReference>
<comment type="similarity">
    <text evidence="10">Belongs to the PlsX family.</text>
</comment>
<keyword evidence="4 10" id="KW-0808">Transferase</keyword>
<sequence>MRIALDVMGGDHAPQSNVEGALQAIKEDPLLTVVLVGNEQAIRAHLPAEIPAGIEIRGTTEVIEAEDEPVKAVRRKKDASLVVAVNLAKEQQVETVISAGNTGALMTAGLLIAGRMPGIERPALVALIPTLSGKITLALDVGANMDAKPVHLLQYAVMGSLYAEKVLGFEQARVGLLNVGTEAAKGNELSKATFPLLSKANVNFIGNVEARDLMQGACDVLVCDGFVGNVLLKAAEGVATSIFSRLKKELTSGLLNKMAALILKPSLYRFKNTLDYAEYGGAPLLGLRYPIFKAHGSSDARAIKNAILAAARFVKQDVNSYIQQELNKEIYRESE</sequence>
<dbReference type="Pfam" id="PF02504">
    <property type="entry name" value="FA_synthesis"/>
    <property type="match status" value="1"/>
</dbReference>
<keyword evidence="3 10" id="KW-0444">Lipid biosynthesis</keyword>
<dbReference type="PANTHER" id="PTHR30100:SF1">
    <property type="entry name" value="PHOSPHATE ACYLTRANSFERASE"/>
    <property type="match status" value="1"/>
</dbReference>
<gene>
    <name evidence="10" type="primary">plsX</name>
    <name evidence="11" type="ORF">JOD01_001068</name>
</gene>
<dbReference type="RefSeq" id="WP_204517178.1">
    <property type="nucleotide sequence ID" value="NZ_BAABIN010000013.1"/>
</dbReference>
<evidence type="ECO:0000256" key="1">
    <source>
        <dbReference type="ARBA" id="ARBA00001232"/>
    </source>
</evidence>
<comment type="pathway">
    <text evidence="10">Lipid metabolism; phospholipid metabolism.</text>
</comment>
<comment type="subcellular location">
    <subcellularLocation>
        <location evidence="10">Cytoplasm</location>
    </subcellularLocation>
    <text evidence="10">Associated with the membrane possibly through PlsY.</text>
</comment>
<name>A0A939BNQ7_9BACL</name>
<evidence type="ECO:0000313" key="11">
    <source>
        <dbReference type="EMBL" id="MBM7589470.1"/>
    </source>
</evidence>
<dbReference type="GO" id="GO:0005737">
    <property type="term" value="C:cytoplasm"/>
    <property type="evidence" value="ECO:0007669"/>
    <property type="project" value="UniProtKB-SubCell"/>
</dbReference>
<organism evidence="11 12">
    <name type="scientific">Brevibacillus fulvus</name>
    <dbReference type="NCBI Taxonomy" id="1125967"/>
    <lineage>
        <taxon>Bacteria</taxon>
        <taxon>Bacillati</taxon>
        <taxon>Bacillota</taxon>
        <taxon>Bacilli</taxon>
        <taxon>Bacillales</taxon>
        <taxon>Paenibacillaceae</taxon>
        <taxon>Brevibacillus</taxon>
    </lineage>
</organism>
<evidence type="ECO:0000256" key="2">
    <source>
        <dbReference type="ARBA" id="ARBA00022490"/>
    </source>
</evidence>
<evidence type="ECO:0000256" key="8">
    <source>
        <dbReference type="ARBA" id="ARBA00024069"/>
    </source>
</evidence>
<dbReference type="PIRSF" id="PIRSF002465">
    <property type="entry name" value="Phsphlp_syn_PlsX"/>
    <property type="match status" value="1"/>
</dbReference>
<keyword evidence="12" id="KW-1185">Reference proteome</keyword>
<dbReference type="GO" id="GO:0043811">
    <property type="term" value="F:phosphate:acyl-[acyl carrier protein] acyltransferase activity"/>
    <property type="evidence" value="ECO:0007669"/>
    <property type="project" value="UniProtKB-UniRule"/>
</dbReference>
<dbReference type="HAMAP" id="MF_00019">
    <property type="entry name" value="PlsX"/>
    <property type="match status" value="1"/>
</dbReference>
<evidence type="ECO:0000256" key="3">
    <source>
        <dbReference type="ARBA" id="ARBA00022516"/>
    </source>
</evidence>
<keyword evidence="5 10" id="KW-0443">Lipid metabolism</keyword>
<dbReference type="AlphaFoldDB" id="A0A939BNQ7"/>
<dbReference type="GO" id="GO:0008654">
    <property type="term" value="P:phospholipid biosynthetic process"/>
    <property type="evidence" value="ECO:0007669"/>
    <property type="project" value="UniProtKB-KW"/>
</dbReference>
<comment type="caution">
    <text evidence="11">The sequence shown here is derived from an EMBL/GenBank/DDBJ whole genome shotgun (WGS) entry which is preliminary data.</text>
</comment>
<dbReference type="GO" id="GO:0006633">
    <property type="term" value="P:fatty acid biosynthetic process"/>
    <property type="evidence" value="ECO:0007669"/>
    <property type="project" value="UniProtKB-UniRule"/>
</dbReference>
<keyword evidence="2 10" id="KW-0963">Cytoplasm</keyword>
<evidence type="ECO:0000256" key="7">
    <source>
        <dbReference type="ARBA" id="ARBA00023264"/>
    </source>
</evidence>
<dbReference type="InterPro" id="IPR012281">
    <property type="entry name" value="Phospholipid_synth_PlsX-like"/>
</dbReference>
<dbReference type="SUPFAM" id="SSF53659">
    <property type="entry name" value="Isocitrate/Isopropylmalate dehydrogenase-like"/>
    <property type="match status" value="1"/>
</dbReference>
<reference evidence="11" key="1">
    <citation type="submission" date="2021-01" db="EMBL/GenBank/DDBJ databases">
        <title>Genomic Encyclopedia of Type Strains, Phase IV (KMG-IV): sequencing the most valuable type-strain genomes for metagenomic binning, comparative biology and taxonomic classification.</title>
        <authorList>
            <person name="Goeker M."/>
        </authorList>
    </citation>
    <scope>NUCLEOTIDE SEQUENCE</scope>
    <source>
        <strain evidence="11">DSM 25523</strain>
    </source>
</reference>
<accession>A0A939BNQ7</accession>
<evidence type="ECO:0000313" key="12">
    <source>
        <dbReference type="Proteomes" id="UP000717624"/>
    </source>
</evidence>
<evidence type="ECO:0000256" key="5">
    <source>
        <dbReference type="ARBA" id="ARBA00023098"/>
    </source>
</evidence>
<dbReference type="Proteomes" id="UP000717624">
    <property type="component" value="Unassembled WGS sequence"/>
</dbReference>
<evidence type="ECO:0000256" key="4">
    <source>
        <dbReference type="ARBA" id="ARBA00022679"/>
    </source>
</evidence>
<keyword evidence="6 10" id="KW-0594">Phospholipid biosynthesis</keyword>
<evidence type="ECO:0000256" key="9">
    <source>
        <dbReference type="ARBA" id="ARBA00046608"/>
    </source>
</evidence>
<protein>
    <recommendedName>
        <fullName evidence="8 10">Phosphate acyltransferase</fullName>
        <ecNumber evidence="8 10">2.3.1.274</ecNumber>
    </recommendedName>
    <alternativeName>
        <fullName evidence="10">Acyl-ACP phosphotransacylase</fullName>
    </alternativeName>
    <alternativeName>
        <fullName evidence="10">Acyl-[acyl-carrier-protein]--phosphate acyltransferase</fullName>
    </alternativeName>
    <alternativeName>
        <fullName evidence="10">Phosphate-acyl-ACP acyltransferase</fullName>
    </alternativeName>
</protein>
<keyword evidence="11" id="KW-0012">Acyltransferase</keyword>
<dbReference type="EC" id="2.3.1.274" evidence="8 10"/>
<dbReference type="PANTHER" id="PTHR30100">
    <property type="entry name" value="FATTY ACID/PHOSPHOLIPID SYNTHESIS PROTEIN PLSX"/>
    <property type="match status" value="1"/>
</dbReference>
<keyword evidence="7 10" id="KW-1208">Phospholipid metabolism</keyword>
<comment type="function">
    <text evidence="10">Catalyzes the reversible formation of acyl-phosphate (acyl-PO(4)) from acyl-[acyl-carrier-protein] (acyl-ACP). This enzyme utilizes acyl-ACP as fatty acyl donor, but not acyl-CoA.</text>
</comment>
<evidence type="ECO:0000256" key="6">
    <source>
        <dbReference type="ARBA" id="ARBA00023209"/>
    </source>
</evidence>
<proteinExistence type="inferred from homology"/>
<comment type="subunit">
    <text evidence="9 10">Homodimer. Probably interacts with PlsY.</text>
</comment>